<reference evidence="10 11" key="1">
    <citation type="journal article" date="2018" name="Nat. Genet.">
        <title>The Rosa genome provides new insights in the design of modern roses.</title>
        <authorList>
            <person name="Bendahmane M."/>
        </authorList>
    </citation>
    <scope>NUCLEOTIDE SEQUENCE [LARGE SCALE GENOMIC DNA]</scope>
    <source>
        <strain evidence="11">cv. Old Blush</strain>
    </source>
</reference>
<evidence type="ECO:0000256" key="3">
    <source>
        <dbReference type="ARBA" id="ARBA00011489"/>
    </source>
</evidence>
<evidence type="ECO:0000313" key="10">
    <source>
        <dbReference type="EMBL" id="PRQ15834.1"/>
    </source>
</evidence>
<evidence type="ECO:0000256" key="8">
    <source>
        <dbReference type="RuleBase" id="RU361233"/>
    </source>
</evidence>
<dbReference type="AlphaFoldDB" id="A0A2P6P1M9"/>
<dbReference type="PANTHER" id="PTHR33573">
    <property type="entry name" value="CASP-LIKE PROTEIN 4A4"/>
    <property type="match status" value="1"/>
</dbReference>
<accession>A0A2P6P1M9</accession>
<keyword evidence="5 8" id="KW-0812">Transmembrane</keyword>
<protein>
    <recommendedName>
        <fullName evidence="8">CASP-like protein</fullName>
    </recommendedName>
</protein>
<proteinExistence type="inferred from homology"/>
<feature type="transmembrane region" description="Helical" evidence="8">
    <location>
        <begin position="50"/>
        <end position="72"/>
    </location>
</feature>
<keyword evidence="6 8" id="KW-1133">Transmembrane helix</keyword>
<comment type="subcellular location">
    <subcellularLocation>
        <location evidence="1 8">Cell membrane</location>
        <topology evidence="1 8">Multi-pass membrane protein</topology>
    </subcellularLocation>
</comment>
<dbReference type="Pfam" id="PF04535">
    <property type="entry name" value="CASP_dom"/>
    <property type="match status" value="1"/>
</dbReference>
<feature type="transmembrane region" description="Helical" evidence="8">
    <location>
        <begin position="144"/>
        <end position="168"/>
    </location>
</feature>
<comment type="similarity">
    <text evidence="2 8">Belongs to the Casparian strip membrane proteins (CASP) family.</text>
</comment>
<dbReference type="PANTHER" id="PTHR33573:SF17">
    <property type="entry name" value="CASP-LIKE PROTEIN 4D1"/>
    <property type="match status" value="1"/>
</dbReference>
<evidence type="ECO:0000256" key="2">
    <source>
        <dbReference type="ARBA" id="ARBA00007651"/>
    </source>
</evidence>
<evidence type="ECO:0000256" key="6">
    <source>
        <dbReference type="ARBA" id="ARBA00022989"/>
    </source>
</evidence>
<dbReference type="GO" id="GO:0005886">
    <property type="term" value="C:plasma membrane"/>
    <property type="evidence" value="ECO:0007669"/>
    <property type="project" value="UniProtKB-SubCell"/>
</dbReference>
<evidence type="ECO:0000256" key="7">
    <source>
        <dbReference type="ARBA" id="ARBA00023136"/>
    </source>
</evidence>
<comment type="caution">
    <text evidence="10">The sequence shown here is derived from an EMBL/GenBank/DDBJ whole genome shotgun (WGS) entry which is preliminary data.</text>
</comment>
<sequence length="177" mass="19286">MASEAIPCAVLVFRIFTLAACVASGWLLVLDHFTISNQKLRFQDLVTFRYVLSAAVIGAAYSILQLPFNIYYASTQKRLIRNGCMPEFDFFADKVVSLILSSAVGAGFGAGVELKKFIEALLPLLGLDNLREAQTKNDDFYEKAIVATGILLVGAVCMAVVSILTSIARTPGFFGYR</sequence>
<dbReference type="OMA" id="IFFDRGH"/>
<dbReference type="Gramene" id="PRQ15834">
    <property type="protein sequence ID" value="PRQ15834"/>
    <property type="gene ID" value="RchiOBHm_Chr7g0177731"/>
</dbReference>
<evidence type="ECO:0000256" key="5">
    <source>
        <dbReference type="ARBA" id="ARBA00022692"/>
    </source>
</evidence>
<dbReference type="OrthoDB" id="685197at2759"/>
<evidence type="ECO:0000256" key="4">
    <source>
        <dbReference type="ARBA" id="ARBA00022475"/>
    </source>
</evidence>
<keyword evidence="11" id="KW-1185">Reference proteome</keyword>
<keyword evidence="7 8" id="KW-0472">Membrane</keyword>
<feature type="domain" description="Casparian strip membrane protein" evidence="9">
    <location>
        <begin position="8"/>
        <end position="112"/>
    </location>
</feature>
<dbReference type="Proteomes" id="UP000238479">
    <property type="component" value="Chromosome 7"/>
</dbReference>
<dbReference type="EMBL" id="PDCK01000045">
    <property type="protein sequence ID" value="PRQ15834.1"/>
    <property type="molecule type" value="Genomic_DNA"/>
</dbReference>
<feature type="transmembrane region" description="Helical" evidence="8">
    <location>
        <begin position="12"/>
        <end position="30"/>
    </location>
</feature>
<comment type="caution">
    <text evidence="8">Lacks conserved residue(s) required for the propagation of feature annotation.</text>
</comment>
<name>A0A2P6P1M9_ROSCH</name>
<keyword evidence="4 8" id="KW-1003">Cell membrane</keyword>
<evidence type="ECO:0000313" key="11">
    <source>
        <dbReference type="Proteomes" id="UP000238479"/>
    </source>
</evidence>
<gene>
    <name evidence="10" type="ORF">RchiOBHm_Chr7g0177731</name>
</gene>
<dbReference type="InterPro" id="IPR006702">
    <property type="entry name" value="CASP_dom"/>
</dbReference>
<comment type="subunit">
    <text evidence="3 8">Homodimer and heterodimers.</text>
</comment>
<organism evidence="10 11">
    <name type="scientific">Rosa chinensis</name>
    <name type="common">China rose</name>
    <dbReference type="NCBI Taxonomy" id="74649"/>
    <lineage>
        <taxon>Eukaryota</taxon>
        <taxon>Viridiplantae</taxon>
        <taxon>Streptophyta</taxon>
        <taxon>Embryophyta</taxon>
        <taxon>Tracheophyta</taxon>
        <taxon>Spermatophyta</taxon>
        <taxon>Magnoliopsida</taxon>
        <taxon>eudicotyledons</taxon>
        <taxon>Gunneridae</taxon>
        <taxon>Pentapetalae</taxon>
        <taxon>rosids</taxon>
        <taxon>fabids</taxon>
        <taxon>Rosales</taxon>
        <taxon>Rosaceae</taxon>
        <taxon>Rosoideae</taxon>
        <taxon>Rosoideae incertae sedis</taxon>
        <taxon>Rosa</taxon>
    </lineage>
</organism>
<evidence type="ECO:0000259" key="9">
    <source>
        <dbReference type="Pfam" id="PF04535"/>
    </source>
</evidence>
<evidence type="ECO:0000256" key="1">
    <source>
        <dbReference type="ARBA" id="ARBA00004651"/>
    </source>
</evidence>